<name>A0ABQ5A429_9ASTR</name>
<organism evidence="1 2">
    <name type="scientific">Tanacetum coccineum</name>
    <dbReference type="NCBI Taxonomy" id="301880"/>
    <lineage>
        <taxon>Eukaryota</taxon>
        <taxon>Viridiplantae</taxon>
        <taxon>Streptophyta</taxon>
        <taxon>Embryophyta</taxon>
        <taxon>Tracheophyta</taxon>
        <taxon>Spermatophyta</taxon>
        <taxon>Magnoliopsida</taxon>
        <taxon>eudicotyledons</taxon>
        <taxon>Gunneridae</taxon>
        <taxon>Pentapetalae</taxon>
        <taxon>asterids</taxon>
        <taxon>campanulids</taxon>
        <taxon>Asterales</taxon>
        <taxon>Asteraceae</taxon>
        <taxon>Asteroideae</taxon>
        <taxon>Anthemideae</taxon>
        <taxon>Anthemidinae</taxon>
        <taxon>Tanacetum</taxon>
    </lineage>
</organism>
<evidence type="ECO:0000313" key="2">
    <source>
        <dbReference type="Proteomes" id="UP001151760"/>
    </source>
</evidence>
<accession>A0ABQ5A429</accession>
<keyword evidence="2" id="KW-1185">Reference proteome</keyword>
<comment type="caution">
    <text evidence="1">The sequence shown here is derived from an EMBL/GenBank/DDBJ whole genome shotgun (WGS) entry which is preliminary data.</text>
</comment>
<protein>
    <submittedName>
        <fullName evidence="1">Uncharacterized protein</fullName>
    </submittedName>
</protein>
<evidence type="ECO:0000313" key="1">
    <source>
        <dbReference type="EMBL" id="GJS96067.1"/>
    </source>
</evidence>
<dbReference type="EMBL" id="BQNB010011859">
    <property type="protein sequence ID" value="GJS96067.1"/>
    <property type="molecule type" value="Genomic_DNA"/>
</dbReference>
<reference evidence="1" key="2">
    <citation type="submission" date="2022-01" db="EMBL/GenBank/DDBJ databases">
        <authorList>
            <person name="Yamashiro T."/>
            <person name="Shiraishi A."/>
            <person name="Satake H."/>
            <person name="Nakayama K."/>
        </authorList>
    </citation>
    <scope>NUCLEOTIDE SEQUENCE</scope>
</reference>
<sequence length="184" mass="20748">MALLRLAIGLSVERKVGKASPVLECLIDSVDMVDKLQMVELDTMFDYCCMKKEGCSCSDKPTQLGLKMIHRLRVDLHRLTFLLGHLCAFHKFLDAIPYLLYSLIVVDDSVDVNCQSEKKYVNSFDVTVLRTVKGGNTQTVMLPSEEEQAELKLLSKLGLGGKPNNTLRRDKRLFELKPVPSTSW</sequence>
<dbReference type="Proteomes" id="UP001151760">
    <property type="component" value="Unassembled WGS sequence"/>
</dbReference>
<proteinExistence type="predicted"/>
<gene>
    <name evidence="1" type="ORF">Tco_0803035</name>
</gene>
<reference evidence="1" key="1">
    <citation type="journal article" date="2022" name="Int. J. Mol. Sci.">
        <title>Draft Genome of Tanacetum Coccineum: Genomic Comparison of Closely Related Tanacetum-Family Plants.</title>
        <authorList>
            <person name="Yamashiro T."/>
            <person name="Shiraishi A."/>
            <person name="Nakayama K."/>
            <person name="Satake H."/>
        </authorList>
    </citation>
    <scope>NUCLEOTIDE SEQUENCE</scope>
</reference>